<keyword evidence="3" id="KW-0547">Nucleotide-binding</keyword>
<dbReference type="EMBL" id="JAAGRR010000008">
    <property type="protein sequence ID" value="NDY41550.1"/>
    <property type="molecule type" value="Genomic_DNA"/>
</dbReference>
<reference evidence="3 4" key="1">
    <citation type="submission" date="2020-02" db="EMBL/GenBank/DDBJ databases">
        <title>Comparative genomics of sulfur disproportionating microorganisms.</title>
        <authorList>
            <person name="Ward L.M."/>
            <person name="Bertran E."/>
            <person name="Johnston D.T."/>
        </authorList>
    </citation>
    <scope>NUCLEOTIDE SEQUENCE [LARGE SCALE GENOMIC DNA]</scope>
    <source>
        <strain evidence="3 4">DSM 100025</strain>
    </source>
</reference>
<evidence type="ECO:0000256" key="1">
    <source>
        <dbReference type="SAM" id="MobiDB-lite"/>
    </source>
</evidence>
<accession>A0A6N9TM89</accession>
<dbReference type="Proteomes" id="UP000469346">
    <property type="component" value="Unassembled WGS sequence"/>
</dbReference>
<keyword evidence="3" id="KW-0347">Helicase</keyword>
<keyword evidence="3" id="KW-0067">ATP-binding</keyword>
<dbReference type="PROSITE" id="PS51194">
    <property type="entry name" value="HELICASE_CTER"/>
    <property type="match status" value="1"/>
</dbReference>
<dbReference type="InterPro" id="IPR001650">
    <property type="entry name" value="Helicase_C-like"/>
</dbReference>
<organism evidence="3 4">
    <name type="scientific">Dissulfurirhabdus thermomarina</name>
    <dbReference type="NCBI Taxonomy" id="1765737"/>
    <lineage>
        <taxon>Bacteria</taxon>
        <taxon>Deltaproteobacteria</taxon>
        <taxon>Dissulfurirhabdaceae</taxon>
        <taxon>Dissulfurirhabdus</taxon>
    </lineage>
</organism>
<keyword evidence="4" id="KW-1185">Reference proteome</keyword>
<dbReference type="SMART" id="SM00490">
    <property type="entry name" value="HELICc"/>
    <property type="match status" value="1"/>
</dbReference>
<gene>
    <name evidence="3" type="ORF">G3N55_01620</name>
</gene>
<comment type="caution">
    <text evidence="3">The sequence shown here is derived from an EMBL/GenBank/DDBJ whole genome shotgun (WGS) entry which is preliminary data.</text>
</comment>
<protein>
    <submittedName>
        <fullName evidence="3">DNA helicase</fullName>
    </submittedName>
</protein>
<feature type="region of interest" description="Disordered" evidence="1">
    <location>
        <begin position="46"/>
        <end position="80"/>
    </location>
</feature>
<dbReference type="SUPFAM" id="SSF52540">
    <property type="entry name" value="P-loop containing nucleoside triphosphate hydrolases"/>
    <property type="match status" value="2"/>
</dbReference>
<feature type="compositionally biased region" description="Acidic residues" evidence="1">
    <location>
        <begin position="50"/>
        <end position="67"/>
    </location>
</feature>
<dbReference type="AlphaFoldDB" id="A0A6N9TM89"/>
<evidence type="ECO:0000259" key="2">
    <source>
        <dbReference type="PROSITE" id="PS51194"/>
    </source>
</evidence>
<sequence>MTVEEARQRIVELLGLELLGPVGGETEELSEAPTSRYLLGMLAPVGTGIDPEEDDDVETLEEDEETGEAERGAPLGQSLNPSSIGMSFLVSEEVQGIRVKARWGKYSRIGKEEGGSTTGKWKRAPVSFEATINVSTAGGRHRIECPDEPGVCIEWIVHEQKGFRAVSVFLVNRKEVPDTRGRKDDYWLFQPVLEVTGTEEGSHPFLARHLDVGRMGDADAASNALLFRNTLEFAVGHGVAVEWNHVDSGRAGLLRTALIPSAEVPRVVSLEAGGDANLFMEDLAKAESGSAISEMLMPLIEGYEEWIEQNEARIAGLPGHYQATGREHLRSCREAVERMKAGLELIRENAMVLEAFKFANEAMYLQRIHSTRAVASRETGGDLPGHTPRPEWRPFQMGFILLNIRGIVDPSHEDRRITDLLWFPTGGGKTEAYLGLAAFVFALRRLRGDVEGMRSDAGTAVLMRYTLRLLTVQQFQRASTLVCACEIIRRRDPERWGKEPFRIGLWVGRGTTPNSFKDSEIALSDLARNNAATTGNPVQLVSCPWCGNTITHRNFRADRSVERTLVGCGNPECDFTFRNSSGEGLPVVVVDEEIYRLVPSLVIATVDKFARMPWKGETQALFGNVDRYCPRHGFLSPAEPHPGQHNAVRGLEAVKVEPSSGLLPPELIIQDELHLISGPLGTLVGLYETAVDWLCSWRSGDLVVRPKVVASTATIRRATEQVKNLFNRQLRVFPPPGLDADDSYFSKAQPLENASGRLYLGIFSPGKSMKTALVRVYAVLLAAARTVFKENPEASDPYMTLVGYFNSLRELGGALRLVEDDVRSRLKLLNTYGFERRLIYETRELTSRIDSSEIPFLLGRLELPFQPERSSPYPIDVLLATNMISVGVDVDRLGLMVVAGQPKTTSEYIQATSRVGRRYPGLIVTVYKWSRPRDISHYERFGIYHATLYRHVEATSVTPFSSRARDRGLHGAMVAMCRLGVPGMEQEDGAGRLSRSSPEVAAIVETILSRVRDLDPGRSDLQEAVRRELDAILDEWVGAIGRGNLRYSWENPYRKPPEGSAMLLQPAGSEGDGLWQTPTSLREVEPGAALYLLEE</sequence>
<dbReference type="GO" id="GO:0004386">
    <property type="term" value="F:helicase activity"/>
    <property type="evidence" value="ECO:0007669"/>
    <property type="project" value="UniProtKB-KW"/>
</dbReference>
<feature type="domain" description="Helicase C-terminal" evidence="2">
    <location>
        <begin position="779"/>
        <end position="956"/>
    </location>
</feature>
<evidence type="ECO:0000313" key="4">
    <source>
        <dbReference type="Proteomes" id="UP000469346"/>
    </source>
</evidence>
<dbReference type="RefSeq" id="WP_163297705.1">
    <property type="nucleotide sequence ID" value="NZ_JAAGRR010000008.1"/>
</dbReference>
<keyword evidence="3" id="KW-0378">Hydrolase</keyword>
<dbReference type="Pfam" id="PF00271">
    <property type="entry name" value="Helicase_C"/>
    <property type="match status" value="1"/>
</dbReference>
<proteinExistence type="predicted"/>
<dbReference type="InterPro" id="IPR027417">
    <property type="entry name" value="P-loop_NTPase"/>
</dbReference>
<dbReference type="Gene3D" id="3.40.50.300">
    <property type="entry name" value="P-loop containing nucleotide triphosphate hydrolases"/>
    <property type="match status" value="1"/>
</dbReference>
<dbReference type="CDD" id="cd18785">
    <property type="entry name" value="SF2_C"/>
    <property type="match status" value="1"/>
</dbReference>
<name>A0A6N9TM89_DISTH</name>
<dbReference type="NCBIfam" id="NF038325">
    <property type="entry name" value="DISARM_DrmAS"/>
    <property type="match status" value="1"/>
</dbReference>
<evidence type="ECO:0000313" key="3">
    <source>
        <dbReference type="EMBL" id="NDY41550.1"/>
    </source>
</evidence>